<keyword evidence="1 3" id="KW-0560">Oxidoreductase</keyword>
<protein>
    <submittedName>
        <fullName evidence="6">D-2-hydroxyacid dehydrogenase</fullName>
    </submittedName>
</protein>
<dbReference type="Pfam" id="PF02826">
    <property type="entry name" value="2-Hacid_dh_C"/>
    <property type="match status" value="1"/>
</dbReference>
<feature type="domain" description="D-isomer specific 2-hydroxyacid dehydrogenase catalytic" evidence="4">
    <location>
        <begin position="12"/>
        <end position="297"/>
    </location>
</feature>
<dbReference type="PROSITE" id="PS00671">
    <property type="entry name" value="D_2_HYDROXYACID_DH_3"/>
    <property type="match status" value="1"/>
</dbReference>
<gene>
    <name evidence="6" type="ORF">E8M01_05850</name>
</gene>
<dbReference type="GO" id="GO:0016616">
    <property type="term" value="F:oxidoreductase activity, acting on the CH-OH group of donors, NAD or NADP as acceptor"/>
    <property type="evidence" value="ECO:0007669"/>
    <property type="project" value="InterPro"/>
</dbReference>
<keyword evidence="2" id="KW-0520">NAD</keyword>
<dbReference type="InterPro" id="IPR029753">
    <property type="entry name" value="D-isomer_DH_CS"/>
</dbReference>
<dbReference type="Gene3D" id="3.40.50.720">
    <property type="entry name" value="NAD(P)-binding Rossmann-like Domain"/>
    <property type="match status" value="2"/>
</dbReference>
<evidence type="ECO:0000259" key="4">
    <source>
        <dbReference type="Pfam" id="PF00389"/>
    </source>
</evidence>
<dbReference type="InterPro" id="IPR006139">
    <property type="entry name" value="D-isomer_2_OHA_DH_cat_dom"/>
</dbReference>
<dbReference type="OrthoDB" id="9793626at2"/>
<reference evidence="6 7" key="1">
    <citation type="submission" date="2019-04" db="EMBL/GenBank/DDBJ databases">
        <title>Phreatobacter aquaticus sp. nov.</title>
        <authorList>
            <person name="Choi A."/>
        </authorList>
    </citation>
    <scope>NUCLEOTIDE SEQUENCE [LARGE SCALE GENOMIC DNA]</scope>
    <source>
        <strain evidence="6 7">KCTC 52518</strain>
    </source>
</reference>
<keyword evidence="7" id="KW-1185">Reference proteome</keyword>
<sequence length="304" mass="32855">MGEEFARRDTGLNYFEVRNAEDFAARIGEADVVVVSGMWRNVPVERATRLRFIQSISAGLDQYDLDVLRAHNIRLASAQGVNANAVAEHAMGLMLALTRKIHTSRDNQTRRFWRPMIGNPAEREDELAGKSLLIVGLGGIGLRLARFARAFDMTVTGVKRDISVKLEGVDRLVSPDKLAQAIGEADIVALTCPLTPETTDLIDARMLGLMKPSALLVNCARGKVVDEDALVAVLEAGGIAGAGLDVLREEPLPATSPLWGFENVLITPHVGGETAAYEARVVDLLIENLARLGRGEASLANQVI</sequence>
<dbReference type="EMBL" id="CP039690">
    <property type="protein sequence ID" value="QCI69059.1"/>
    <property type="molecule type" value="Genomic_DNA"/>
</dbReference>
<dbReference type="InterPro" id="IPR006140">
    <property type="entry name" value="D-isomer_DH_NAD-bd"/>
</dbReference>
<dbReference type="PANTHER" id="PTHR43333">
    <property type="entry name" value="2-HACID_DH_C DOMAIN-CONTAINING PROTEIN"/>
    <property type="match status" value="1"/>
</dbReference>
<feature type="domain" description="D-isomer specific 2-hydroxyacid dehydrogenase NAD-binding" evidence="5">
    <location>
        <begin position="91"/>
        <end position="271"/>
    </location>
</feature>
<evidence type="ECO:0000313" key="6">
    <source>
        <dbReference type="EMBL" id="QCI69059.1"/>
    </source>
</evidence>
<dbReference type="Proteomes" id="UP000298781">
    <property type="component" value="Chromosome"/>
</dbReference>
<accession>A0A4D7B5D7</accession>
<dbReference type="SUPFAM" id="SSF51735">
    <property type="entry name" value="NAD(P)-binding Rossmann-fold domains"/>
    <property type="match status" value="1"/>
</dbReference>
<dbReference type="InterPro" id="IPR036291">
    <property type="entry name" value="NAD(P)-bd_dom_sf"/>
</dbReference>
<evidence type="ECO:0000256" key="3">
    <source>
        <dbReference type="RuleBase" id="RU003719"/>
    </source>
</evidence>
<evidence type="ECO:0000256" key="2">
    <source>
        <dbReference type="ARBA" id="ARBA00023027"/>
    </source>
</evidence>
<comment type="similarity">
    <text evidence="3">Belongs to the D-isomer specific 2-hydroxyacid dehydrogenase family.</text>
</comment>
<name>A0A4D7B5D7_9HYPH</name>
<dbReference type="SUPFAM" id="SSF52283">
    <property type="entry name" value="Formate/glycerate dehydrogenase catalytic domain-like"/>
    <property type="match status" value="1"/>
</dbReference>
<dbReference type="Pfam" id="PF00389">
    <property type="entry name" value="2-Hacid_dh"/>
    <property type="match status" value="1"/>
</dbReference>
<evidence type="ECO:0000259" key="5">
    <source>
        <dbReference type="Pfam" id="PF02826"/>
    </source>
</evidence>
<evidence type="ECO:0000313" key="7">
    <source>
        <dbReference type="Proteomes" id="UP000298781"/>
    </source>
</evidence>
<proteinExistence type="inferred from homology"/>
<dbReference type="GO" id="GO:0051287">
    <property type="term" value="F:NAD binding"/>
    <property type="evidence" value="ECO:0007669"/>
    <property type="project" value="InterPro"/>
</dbReference>
<organism evidence="6 7">
    <name type="scientific">Phreatobacter stygius</name>
    <dbReference type="NCBI Taxonomy" id="1940610"/>
    <lineage>
        <taxon>Bacteria</taxon>
        <taxon>Pseudomonadati</taxon>
        <taxon>Pseudomonadota</taxon>
        <taxon>Alphaproteobacteria</taxon>
        <taxon>Hyphomicrobiales</taxon>
        <taxon>Phreatobacteraceae</taxon>
        <taxon>Phreatobacter</taxon>
    </lineage>
</organism>
<dbReference type="PANTHER" id="PTHR43333:SF1">
    <property type="entry name" value="D-ISOMER SPECIFIC 2-HYDROXYACID DEHYDROGENASE NAD-BINDING DOMAIN-CONTAINING PROTEIN"/>
    <property type="match status" value="1"/>
</dbReference>
<dbReference type="AlphaFoldDB" id="A0A4D7B5D7"/>
<dbReference type="KEGG" id="pstg:E8M01_05850"/>
<evidence type="ECO:0000256" key="1">
    <source>
        <dbReference type="ARBA" id="ARBA00023002"/>
    </source>
</evidence>
<dbReference type="CDD" id="cd05300">
    <property type="entry name" value="2-Hacid_dh_1"/>
    <property type="match status" value="1"/>
</dbReference>